<evidence type="ECO:0000256" key="5">
    <source>
        <dbReference type="ARBA" id="ARBA00024042"/>
    </source>
</evidence>
<keyword evidence="3 7" id="KW-0288">FMN</keyword>
<dbReference type="CDD" id="cd02809">
    <property type="entry name" value="alpha_hydroxyacid_oxid_FMN"/>
    <property type="match status" value="1"/>
</dbReference>
<dbReference type="Pfam" id="PF01070">
    <property type="entry name" value="FMN_dh"/>
    <property type="match status" value="1"/>
</dbReference>
<reference evidence="9 10" key="1">
    <citation type="submission" date="2020-02" db="EMBL/GenBank/DDBJ databases">
        <title>Genome sequence of Roseobacter ponti.</title>
        <authorList>
            <person name="Hollensteiner J."/>
            <person name="Schneider D."/>
            <person name="Poehlein A."/>
            <person name="Daniel R."/>
        </authorList>
    </citation>
    <scope>NUCLEOTIDE SEQUENCE [LARGE SCALE GENOMIC DNA]</scope>
    <source>
        <strain evidence="9 10">DSM 106830</strain>
    </source>
</reference>
<feature type="domain" description="FMN hydroxy acid dehydrogenase" evidence="8">
    <location>
        <begin position="1"/>
        <end position="350"/>
    </location>
</feature>
<evidence type="ECO:0000256" key="6">
    <source>
        <dbReference type="PIRSR" id="PIRSR000138-1"/>
    </source>
</evidence>
<feature type="binding site" evidence="7">
    <location>
        <position position="229"/>
    </location>
    <ligand>
        <name>FMN</name>
        <dbReference type="ChEBI" id="CHEBI:58210"/>
    </ligand>
</feature>
<accession>A0A858SUJ1</accession>
<protein>
    <submittedName>
        <fullName evidence="9">Alpha-hydroxy-acid oxidizing protein</fullName>
    </submittedName>
</protein>
<keyword evidence="10" id="KW-1185">Reference proteome</keyword>
<sequence>MNVFNFEAITKVRLPPSHSGCLQSGVSGDETLHANRAALKDCHLRPQRPVDVSTPDLSTTLLGEQFSSPVGLAPVCSQNVFHRDAEAAVARAAKSQNHLQILSIQTKTPPDKVNEARGKPDWFQLCESNVFYRAQQRIKRAEEAGCPVPGVTVEPVGQRVPETRGILRRSDTRNCAMCHGGTMLQEKARFLPMYRDFDLTGVTNPMDPEMIWDKLGRLRDTTSMKVVVKGLLSGQDAAIAVRRGFDGIVVSNHGGRADEAGLVVIDALPEVIREVNGAVPVIVDSGFRRGADIVKALCMGADAVCVGRLYIRGLAVFGQKGVERVLQLLDAETMVMMRQTGANRREEPVP</sequence>
<dbReference type="RefSeq" id="WP_169641178.1">
    <property type="nucleotide sequence ID" value="NZ_CP048788.1"/>
</dbReference>
<feature type="binding site" evidence="7">
    <location>
        <position position="256"/>
    </location>
    <ligand>
        <name>glyoxylate</name>
        <dbReference type="ChEBI" id="CHEBI:36655"/>
    </ligand>
</feature>
<evidence type="ECO:0000256" key="7">
    <source>
        <dbReference type="PIRSR" id="PIRSR000138-2"/>
    </source>
</evidence>
<dbReference type="PROSITE" id="PS51349">
    <property type="entry name" value="FMN_HYDROXY_ACID_DH_2"/>
    <property type="match status" value="1"/>
</dbReference>
<feature type="binding site" evidence="7">
    <location>
        <position position="103"/>
    </location>
    <ligand>
        <name>FMN</name>
        <dbReference type="ChEBI" id="CHEBI:58210"/>
    </ligand>
</feature>
<evidence type="ECO:0000256" key="2">
    <source>
        <dbReference type="ARBA" id="ARBA00022630"/>
    </source>
</evidence>
<evidence type="ECO:0000256" key="1">
    <source>
        <dbReference type="ARBA" id="ARBA00001917"/>
    </source>
</evidence>
<organism evidence="9 10">
    <name type="scientific">Roseobacter ponti</name>
    <dbReference type="NCBI Taxonomy" id="1891787"/>
    <lineage>
        <taxon>Bacteria</taxon>
        <taxon>Pseudomonadati</taxon>
        <taxon>Pseudomonadota</taxon>
        <taxon>Alphaproteobacteria</taxon>
        <taxon>Rhodobacterales</taxon>
        <taxon>Roseobacteraceae</taxon>
        <taxon>Roseobacter</taxon>
    </lineage>
</organism>
<dbReference type="Gene3D" id="3.20.20.70">
    <property type="entry name" value="Aldolase class I"/>
    <property type="match status" value="1"/>
</dbReference>
<evidence type="ECO:0000313" key="9">
    <source>
        <dbReference type="EMBL" id="QJF51960.1"/>
    </source>
</evidence>
<feature type="active site" description="Proton acceptor" evidence="6">
    <location>
        <position position="253"/>
    </location>
</feature>
<gene>
    <name evidence="9" type="ORF">G3256_12690</name>
</gene>
<feature type="binding site" evidence="7">
    <location>
        <position position="152"/>
    </location>
    <ligand>
        <name>FMN</name>
        <dbReference type="ChEBI" id="CHEBI:58210"/>
    </ligand>
</feature>
<name>A0A858SUJ1_9RHOB</name>
<dbReference type="Proteomes" id="UP000503308">
    <property type="component" value="Chromosome"/>
</dbReference>
<keyword evidence="4" id="KW-0560">Oxidoreductase</keyword>
<dbReference type="InterPro" id="IPR000262">
    <property type="entry name" value="FMN-dep_DH"/>
</dbReference>
<dbReference type="KEGG" id="rpon:G3256_12690"/>
<feature type="binding site" evidence="7">
    <location>
        <begin position="307"/>
        <end position="308"/>
    </location>
    <ligand>
        <name>FMN</name>
        <dbReference type="ChEBI" id="CHEBI:58210"/>
    </ligand>
</feature>
<dbReference type="SUPFAM" id="SSF51395">
    <property type="entry name" value="FMN-linked oxidoreductases"/>
    <property type="match status" value="1"/>
</dbReference>
<proteinExistence type="inferred from homology"/>
<dbReference type="GO" id="GO:0010181">
    <property type="term" value="F:FMN binding"/>
    <property type="evidence" value="ECO:0007669"/>
    <property type="project" value="InterPro"/>
</dbReference>
<keyword evidence="2 7" id="KW-0285">Flavoprotein</keyword>
<evidence type="ECO:0000313" key="10">
    <source>
        <dbReference type="Proteomes" id="UP000503308"/>
    </source>
</evidence>
<dbReference type="InterPro" id="IPR012133">
    <property type="entry name" value="Alpha-hydoxy_acid_DH_FMN"/>
</dbReference>
<feature type="binding site" evidence="7">
    <location>
        <position position="251"/>
    </location>
    <ligand>
        <name>FMN</name>
        <dbReference type="ChEBI" id="CHEBI:58210"/>
    </ligand>
</feature>
<dbReference type="EMBL" id="CP048788">
    <property type="protein sequence ID" value="QJF51960.1"/>
    <property type="molecule type" value="Genomic_DNA"/>
</dbReference>
<dbReference type="AlphaFoldDB" id="A0A858SUJ1"/>
<feature type="binding site" evidence="7">
    <location>
        <position position="159"/>
    </location>
    <ligand>
        <name>glyoxylate</name>
        <dbReference type="ChEBI" id="CHEBI:36655"/>
    </ligand>
</feature>
<dbReference type="InterPro" id="IPR013785">
    <property type="entry name" value="Aldolase_TIM"/>
</dbReference>
<dbReference type="PIRSF" id="PIRSF000138">
    <property type="entry name" value="Al-hdrx_acd_dh"/>
    <property type="match status" value="1"/>
</dbReference>
<evidence type="ECO:0000256" key="4">
    <source>
        <dbReference type="ARBA" id="ARBA00023002"/>
    </source>
</evidence>
<dbReference type="PANTHER" id="PTHR10578:SF107">
    <property type="entry name" value="2-HYDROXYACID OXIDASE 1"/>
    <property type="match status" value="1"/>
</dbReference>
<feature type="binding site" evidence="7">
    <location>
        <position position="253"/>
    </location>
    <ligand>
        <name>glyoxylate</name>
        <dbReference type="ChEBI" id="CHEBI:36655"/>
    </ligand>
</feature>
<dbReference type="InterPro" id="IPR037396">
    <property type="entry name" value="FMN_HAD"/>
</dbReference>
<feature type="binding site" evidence="7">
    <location>
        <position position="124"/>
    </location>
    <ligand>
        <name>FMN</name>
        <dbReference type="ChEBI" id="CHEBI:58210"/>
    </ligand>
</feature>
<evidence type="ECO:0000259" key="8">
    <source>
        <dbReference type="PROSITE" id="PS51349"/>
    </source>
</evidence>
<comment type="cofactor">
    <cofactor evidence="1">
        <name>FMN</name>
        <dbReference type="ChEBI" id="CHEBI:58210"/>
    </cofactor>
</comment>
<evidence type="ECO:0000256" key="3">
    <source>
        <dbReference type="ARBA" id="ARBA00022643"/>
    </source>
</evidence>
<feature type="binding site" evidence="7">
    <location>
        <begin position="284"/>
        <end position="288"/>
    </location>
    <ligand>
        <name>FMN</name>
        <dbReference type="ChEBI" id="CHEBI:58210"/>
    </ligand>
</feature>
<comment type="similarity">
    <text evidence="5">Belongs to the FMN-dependent alpha-hydroxy acid dehydrogenase family.</text>
</comment>
<dbReference type="PANTHER" id="PTHR10578">
    <property type="entry name" value="S -2-HYDROXY-ACID OXIDASE-RELATED"/>
    <property type="match status" value="1"/>
</dbReference>
<dbReference type="GO" id="GO:0016491">
    <property type="term" value="F:oxidoreductase activity"/>
    <property type="evidence" value="ECO:0007669"/>
    <property type="project" value="UniProtKB-KW"/>
</dbReference>